<dbReference type="AlphaFoldDB" id="A0A4Y7RC81"/>
<proteinExistence type="predicted"/>
<sequence length="108" mass="11872">MWNSGVEHGQMGVMEQQAHVPYLGLVAGAWSSGTGYGSAEHGMGNGTTLHRALGMEEFNGFVKGVPWVTEVTGRHFKLQDMQVKEFSKYGLSTLGINEDTPNDKELWE</sequence>
<comment type="caution">
    <text evidence="1">The sequence shown here is derived from an EMBL/GenBank/DDBJ whole genome shotgun (WGS) entry which is preliminary data.</text>
</comment>
<gene>
    <name evidence="1" type="ORF">FA13DRAFT_1722941</name>
</gene>
<organism evidence="1 2">
    <name type="scientific">Coprinellus micaceus</name>
    <name type="common">Glistening ink-cap mushroom</name>
    <name type="synonym">Coprinus micaceus</name>
    <dbReference type="NCBI Taxonomy" id="71717"/>
    <lineage>
        <taxon>Eukaryota</taxon>
        <taxon>Fungi</taxon>
        <taxon>Dikarya</taxon>
        <taxon>Basidiomycota</taxon>
        <taxon>Agaricomycotina</taxon>
        <taxon>Agaricomycetes</taxon>
        <taxon>Agaricomycetidae</taxon>
        <taxon>Agaricales</taxon>
        <taxon>Agaricineae</taxon>
        <taxon>Psathyrellaceae</taxon>
        <taxon>Coprinellus</taxon>
    </lineage>
</organism>
<dbReference type="OrthoDB" id="10261556at2759"/>
<accession>A0A4Y7RC81</accession>
<protein>
    <submittedName>
        <fullName evidence="1">Uncharacterized protein</fullName>
    </submittedName>
</protein>
<name>A0A4Y7RC81_COPMI</name>
<feature type="non-terminal residue" evidence="1">
    <location>
        <position position="108"/>
    </location>
</feature>
<dbReference type="Proteomes" id="UP000298030">
    <property type="component" value="Unassembled WGS sequence"/>
</dbReference>
<evidence type="ECO:0000313" key="1">
    <source>
        <dbReference type="EMBL" id="TEB06369.1"/>
    </source>
</evidence>
<evidence type="ECO:0000313" key="2">
    <source>
        <dbReference type="Proteomes" id="UP000298030"/>
    </source>
</evidence>
<keyword evidence="2" id="KW-1185">Reference proteome</keyword>
<reference evidence="1 2" key="1">
    <citation type="journal article" date="2019" name="Nat. Ecol. Evol.">
        <title>Megaphylogeny resolves global patterns of mushroom evolution.</title>
        <authorList>
            <person name="Varga T."/>
            <person name="Krizsan K."/>
            <person name="Foldi C."/>
            <person name="Dima B."/>
            <person name="Sanchez-Garcia M."/>
            <person name="Sanchez-Ramirez S."/>
            <person name="Szollosi G.J."/>
            <person name="Szarkandi J.G."/>
            <person name="Papp V."/>
            <person name="Albert L."/>
            <person name="Andreopoulos W."/>
            <person name="Angelini C."/>
            <person name="Antonin V."/>
            <person name="Barry K.W."/>
            <person name="Bougher N.L."/>
            <person name="Buchanan P."/>
            <person name="Buyck B."/>
            <person name="Bense V."/>
            <person name="Catcheside P."/>
            <person name="Chovatia M."/>
            <person name="Cooper J."/>
            <person name="Damon W."/>
            <person name="Desjardin D."/>
            <person name="Finy P."/>
            <person name="Geml J."/>
            <person name="Haridas S."/>
            <person name="Hughes K."/>
            <person name="Justo A."/>
            <person name="Karasinski D."/>
            <person name="Kautmanova I."/>
            <person name="Kiss B."/>
            <person name="Kocsube S."/>
            <person name="Kotiranta H."/>
            <person name="LaButti K.M."/>
            <person name="Lechner B.E."/>
            <person name="Liimatainen K."/>
            <person name="Lipzen A."/>
            <person name="Lukacs Z."/>
            <person name="Mihaltcheva S."/>
            <person name="Morgado L.N."/>
            <person name="Niskanen T."/>
            <person name="Noordeloos M.E."/>
            <person name="Ohm R.A."/>
            <person name="Ortiz-Santana B."/>
            <person name="Ovrebo C."/>
            <person name="Racz N."/>
            <person name="Riley R."/>
            <person name="Savchenko A."/>
            <person name="Shiryaev A."/>
            <person name="Soop K."/>
            <person name="Spirin V."/>
            <person name="Szebenyi C."/>
            <person name="Tomsovsky M."/>
            <person name="Tulloss R.E."/>
            <person name="Uehling J."/>
            <person name="Grigoriev I.V."/>
            <person name="Vagvolgyi C."/>
            <person name="Papp T."/>
            <person name="Martin F.M."/>
            <person name="Miettinen O."/>
            <person name="Hibbett D.S."/>
            <person name="Nagy L.G."/>
        </authorList>
    </citation>
    <scope>NUCLEOTIDE SEQUENCE [LARGE SCALE GENOMIC DNA]</scope>
    <source>
        <strain evidence="1 2">FP101781</strain>
    </source>
</reference>
<dbReference type="EMBL" id="QPFP01000568">
    <property type="protein sequence ID" value="TEB06369.1"/>
    <property type="molecule type" value="Genomic_DNA"/>
</dbReference>